<keyword evidence="3" id="KW-1185">Reference proteome</keyword>
<keyword evidence="1" id="KW-0472">Membrane</keyword>
<organism evidence="2 3">
    <name type="scientific">Plantactinospora alkalitolerans</name>
    <dbReference type="NCBI Taxonomy" id="2789879"/>
    <lineage>
        <taxon>Bacteria</taxon>
        <taxon>Bacillati</taxon>
        <taxon>Actinomycetota</taxon>
        <taxon>Actinomycetes</taxon>
        <taxon>Micromonosporales</taxon>
        <taxon>Micromonosporaceae</taxon>
        <taxon>Plantactinospora</taxon>
    </lineage>
</organism>
<proteinExistence type="predicted"/>
<evidence type="ECO:0000313" key="3">
    <source>
        <dbReference type="Proteomes" id="UP000638560"/>
    </source>
</evidence>
<accession>A0ABS0GUW8</accession>
<dbReference type="RefSeq" id="WP_196201628.1">
    <property type="nucleotide sequence ID" value="NZ_JADPUN010000143.1"/>
</dbReference>
<gene>
    <name evidence="2" type="ORF">I0C86_13710</name>
</gene>
<evidence type="ECO:0000313" key="2">
    <source>
        <dbReference type="EMBL" id="MBF9130008.1"/>
    </source>
</evidence>
<protein>
    <submittedName>
        <fullName evidence="2">Uncharacterized protein</fullName>
    </submittedName>
</protein>
<dbReference type="Proteomes" id="UP000638560">
    <property type="component" value="Unassembled WGS sequence"/>
</dbReference>
<dbReference type="EMBL" id="JADPUN010000143">
    <property type="protein sequence ID" value="MBF9130008.1"/>
    <property type="molecule type" value="Genomic_DNA"/>
</dbReference>
<comment type="caution">
    <text evidence="2">The sequence shown here is derived from an EMBL/GenBank/DDBJ whole genome shotgun (WGS) entry which is preliminary data.</text>
</comment>
<keyword evidence="1" id="KW-0812">Transmembrane</keyword>
<evidence type="ECO:0000256" key="1">
    <source>
        <dbReference type="SAM" id="Phobius"/>
    </source>
</evidence>
<keyword evidence="1" id="KW-1133">Transmembrane helix</keyword>
<name>A0ABS0GUW8_9ACTN</name>
<reference evidence="2 3" key="1">
    <citation type="submission" date="2020-11" db="EMBL/GenBank/DDBJ databases">
        <title>A novel isolate from a Black sea contaminated sediment with potential to produce alkanes: Plantactinospora alkalitolerans sp. nov.</title>
        <authorList>
            <person name="Carro L."/>
            <person name="Veyisoglu A."/>
            <person name="Guven K."/>
            <person name="Schumann P."/>
            <person name="Klenk H.-P."/>
            <person name="Sahin N."/>
        </authorList>
    </citation>
    <scope>NUCLEOTIDE SEQUENCE [LARGE SCALE GENOMIC DNA]</scope>
    <source>
        <strain evidence="2 3">S1510</strain>
    </source>
</reference>
<feature type="transmembrane region" description="Helical" evidence="1">
    <location>
        <begin position="21"/>
        <end position="42"/>
    </location>
</feature>
<sequence>MKTLVCLPHLEPLARRPHTGVAVILIGGTYGLTLAMLFLGIAPEVCVATTAAITALAVQATRSVLPFDTGHTVSGSAAQPPRP</sequence>